<evidence type="ECO:0000256" key="1">
    <source>
        <dbReference type="SAM" id="SignalP"/>
    </source>
</evidence>
<dbReference type="Proteomes" id="UP000664167">
    <property type="component" value="Unassembled WGS sequence"/>
</dbReference>
<dbReference type="RefSeq" id="WP_206969311.1">
    <property type="nucleotide sequence ID" value="NZ_JAFLRJ010000633.1"/>
</dbReference>
<proteinExistence type="predicted"/>
<reference evidence="2" key="1">
    <citation type="submission" date="2021-03" db="EMBL/GenBank/DDBJ databases">
        <title>Streptomyces poriferae sp. nov., a novel marine sponge-derived Actinobacteria species with anti-MRSA activity.</title>
        <authorList>
            <person name="Sandoval-Powers M."/>
            <person name="Kralova S."/>
            <person name="Nguyen G.-S."/>
            <person name="Fawwal D."/>
            <person name="Degnes K."/>
            <person name="Klinkenberg G."/>
            <person name="Sletta H."/>
            <person name="Wentzel A."/>
            <person name="Liles M.R."/>
        </authorList>
    </citation>
    <scope>NUCLEOTIDE SEQUENCE</scope>
    <source>
        <strain evidence="2">DSM 41794</strain>
    </source>
</reference>
<comment type="caution">
    <text evidence="2">The sequence shown here is derived from an EMBL/GenBank/DDBJ whole genome shotgun (WGS) entry which is preliminary data.</text>
</comment>
<accession>A0A939FHX5</accession>
<feature type="non-terminal residue" evidence="2">
    <location>
        <position position="91"/>
    </location>
</feature>
<gene>
    <name evidence="2" type="ORF">J0695_37715</name>
</gene>
<feature type="chain" id="PRO_5037597464" evidence="1">
    <location>
        <begin position="35"/>
        <end position="91"/>
    </location>
</feature>
<organism evidence="2 3">
    <name type="scientific">Streptomyces beijiangensis</name>
    <dbReference type="NCBI Taxonomy" id="163361"/>
    <lineage>
        <taxon>Bacteria</taxon>
        <taxon>Bacillati</taxon>
        <taxon>Actinomycetota</taxon>
        <taxon>Actinomycetes</taxon>
        <taxon>Kitasatosporales</taxon>
        <taxon>Streptomycetaceae</taxon>
        <taxon>Streptomyces</taxon>
    </lineage>
</organism>
<name>A0A939FHX5_9ACTN</name>
<keyword evidence="3" id="KW-1185">Reference proteome</keyword>
<dbReference type="EMBL" id="JAFLRJ010000633">
    <property type="protein sequence ID" value="MBO0517455.1"/>
    <property type="molecule type" value="Genomic_DNA"/>
</dbReference>
<evidence type="ECO:0000313" key="2">
    <source>
        <dbReference type="EMBL" id="MBO0517455.1"/>
    </source>
</evidence>
<protein>
    <submittedName>
        <fullName evidence="2">Uncharacterized protein</fullName>
    </submittedName>
</protein>
<keyword evidence="1" id="KW-0732">Signal</keyword>
<dbReference type="AlphaFoldDB" id="A0A939FHX5"/>
<dbReference type="PROSITE" id="PS51318">
    <property type="entry name" value="TAT"/>
    <property type="match status" value="1"/>
</dbReference>
<evidence type="ECO:0000313" key="3">
    <source>
        <dbReference type="Proteomes" id="UP000664167"/>
    </source>
</evidence>
<feature type="signal peptide" evidence="1">
    <location>
        <begin position="1"/>
        <end position="34"/>
    </location>
</feature>
<sequence length="91" mass="8844">MPSAERSARRRVPAAVALALGASLLAAPSTPAHAADSLQPAARYTFDQDDLTTGEIADSSGNGLDATLVNGATAQSVAGADGGKALALPGG</sequence>
<dbReference type="InterPro" id="IPR006311">
    <property type="entry name" value="TAT_signal"/>
</dbReference>